<feature type="domain" description="Fibronectin type-III" evidence="3">
    <location>
        <begin position="927"/>
        <end position="1000"/>
    </location>
</feature>
<dbReference type="InterPro" id="IPR003961">
    <property type="entry name" value="FN3_dom"/>
</dbReference>
<comment type="caution">
    <text evidence="4">The sequence shown here is derived from an EMBL/GenBank/DDBJ whole genome shotgun (WGS) entry which is preliminary data.</text>
</comment>
<evidence type="ECO:0000313" key="4">
    <source>
        <dbReference type="EMBL" id="MFC4305344.1"/>
    </source>
</evidence>
<keyword evidence="1" id="KW-0378">Hydrolase</keyword>
<dbReference type="InterPro" id="IPR036116">
    <property type="entry name" value="FN3_sf"/>
</dbReference>
<feature type="chain" id="PRO_5047381681" evidence="2">
    <location>
        <begin position="26"/>
        <end position="1011"/>
    </location>
</feature>
<dbReference type="InterPro" id="IPR006530">
    <property type="entry name" value="YD"/>
</dbReference>
<feature type="signal peptide" evidence="2">
    <location>
        <begin position="1"/>
        <end position="25"/>
    </location>
</feature>
<dbReference type="NCBIfam" id="TIGR01643">
    <property type="entry name" value="YD_repeat_2x"/>
    <property type="match status" value="1"/>
</dbReference>
<dbReference type="CDD" id="cd00063">
    <property type="entry name" value="FN3"/>
    <property type="match status" value="2"/>
</dbReference>
<reference evidence="5" key="1">
    <citation type="journal article" date="2019" name="Int. J. Syst. Evol. Microbiol.">
        <title>The Global Catalogue of Microorganisms (GCM) 10K type strain sequencing project: providing services to taxonomists for standard genome sequencing and annotation.</title>
        <authorList>
            <consortium name="The Broad Institute Genomics Platform"/>
            <consortium name="The Broad Institute Genome Sequencing Center for Infectious Disease"/>
            <person name="Wu L."/>
            <person name="Ma J."/>
        </authorList>
    </citation>
    <scope>NUCLEOTIDE SEQUENCE [LARGE SCALE GENOMIC DNA]</scope>
    <source>
        <strain evidence="5">CGMCC 4.1641</strain>
    </source>
</reference>
<dbReference type="SUPFAM" id="SSF49785">
    <property type="entry name" value="Galactose-binding domain-like"/>
    <property type="match status" value="1"/>
</dbReference>
<dbReference type="Pfam" id="PF02018">
    <property type="entry name" value="CBM_4_9"/>
    <property type="match status" value="1"/>
</dbReference>
<dbReference type="SUPFAM" id="SSF49265">
    <property type="entry name" value="Fibronectin type III"/>
    <property type="match status" value="2"/>
</dbReference>
<evidence type="ECO:0000259" key="3">
    <source>
        <dbReference type="SMART" id="SM00060"/>
    </source>
</evidence>
<name>A0ABV8SCP6_9BACL</name>
<dbReference type="InterPro" id="IPR008979">
    <property type="entry name" value="Galactose-bd-like_sf"/>
</dbReference>
<dbReference type="InterPro" id="IPR013783">
    <property type="entry name" value="Ig-like_fold"/>
</dbReference>
<proteinExistence type="predicted"/>
<dbReference type="Proteomes" id="UP001595755">
    <property type="component" value="Unassembled WGS sequence"/>
</dbReference>
<sequence length="1011" mass="108981">MFFRLVSAFMALVLLQVCTGMLVMASGQYQYEYDKNNRLTGIKKNGAYVQKFNYDSNGNLLSTSIEGKPLVNLAYPDGDQANPSAMESTNIPIAWQQTSDSVNGVFDRYQIEVRDESDMLVWDSGTQVQNTALSDGAFDWSSGLPLDTKYKLRVRVSAAQIWSSWSDYRWFILSEPEDQNNLIKNGSFEKAVTDENYTWSNAVDASGTGQITTVNTPVTKGGKALKIEASGLAAWTRNQVTQSAAVEAGKTYVLSGDLNAVTLQNAYAELQIRYFSASNVNLGQEYVRHEAPSPGYVHLEKRTTAPEGAVRAQVYVWLTANGAGNGGGLMYADNIDLRETTDANLLTNADFEHAAGTGTAGWQSGNSGTGTIGWVNTPTASGTKAMKLDVAGLAAWQKGYVRQRVNVKGGEPFTLSGQLHAEQLNGAYGQLVVWFYDENWTNLGEFKVELNQTTSGYVALKTQGVIPAGTVLAEVAVHVVANQANGAGTVYADALSFAYGNDDDNGGENDGNLLGNGSFEKFSGLDIAAWVPALAGPGTGEVTTVTEPVTKGSKALKIEASGLAAWTRNQVSQSAAVEAGKTYVLSGDLNAVTLQNAYAELQIRYFSASNVNLGQEYVRHEAPSPGYVHLEKRTTAPEGAVRAQMYVWLTANGAGNGGGLMYADNIDLRETTDANLLTNADFEHAAGTGTAGWQSGNSGTGTIGWVNTPTASGTKAMKLDVAGLAAWQKGYVRQRVNVKGGEPFTLSGQLHAEQLNGAYGQLVVWFYDENWTNLGEFKVELNQTTSGYVALETQGVIPAGTVLAEVAVHVVANQANGAGTVYADNLNFTYAANDLLEENELLVPQNIQIFSTFDDEVGLSWDVDGQPQSVAYYQVLNHQSVIASVYEPQLMVSVEDGLTYQFTVVSVNQSGERSDESEALVYVHEAMLQPITVTASRTSEAEAQLTWTTTIDSDEIEAYEVWVNGAFYDTAAENSMSIQDLFANVLYEVRVRVVLHSGDDLWSDTISLPSN</sequence>
<dbReference type="RefSeq" id="WP_204604239.1">
    <property type="nucleotide sequence ID" value="NZ_JBHSED010000038.1"/>
</dbReference>
<dbReference type="InterPro" id="IPR003305">
    <property type="entry name" value="CenC_carb-bd"/>
</dbReference>
<keyword evidence="5" id="KW-1185">Reference proteome</keyword>
<protein>
    <submittedName>
        <fullName evidence="4">Carbohydrate binding domain-containing protein</fullName>
    </submittedName>
</protein>
<evidence type="ECO:0000256" key="1">
    <source>
        <dbReference type="ARBA" id="ARBA00022801"/>
    </source>
</evidence>
<organism evidence="4 5">
    <name type="scientific">Cohnella boryungensis</name>
    <dbReference type="NCBI Taxonomy" id="768479"/>
    <lineage>
        <taxon>Bacteria</taxon>
        <taxon>Bacillati</taxon>
        <taxon>Bacillota</taxon>
        <taxon>Bacilli</taxon>
        <taxon>Bacillales</taxon>
        <taxon>Paenibacillaceae</taxon>
        <taxon>Cohnella</taxon>
    </lineage>
</organism>
<dbReference type="EMBL" id="JBHSED010000038">
    <property type="protein sequence ID" value="MFC4305344.1"/>
    <property type="molecule type" value="Genomic_DNA"/>
</dbReference>
<evidence type="ECO:0000313" key="5">
    <source>
        <dbReference type="Proteomes" id="UP001595755"/>
    </source>
</evidence>
<dbReference type="SMART" id="SM00060">
    <property type="entry name" value="FN3"/>
    <property type="match status" value="2"/>
</dbReference>
<dbReference type="Gene3D" id="2.60.120.260">
    <property type="entry name" value="Galactose-binding domain-like"/>
    <property type="match status" value="4"/>
</dbReference>
<dbReference type="Pfam" id="PF25788">
    <property type="entry name" value="Ig_Rha78A_N"/>
    <property type="match status" value="1"/>
</dbReference>
<keyword evidence="2" id="KW-0732">Signal</keyword>
<accession>A0ABV8SCP6</accession>
<gene>
    <name evidence="4" type="ORF">ACFO1S_18085</name>
</gene>
<evidence type="ECO:0000256" key="2">
    <source>
        <dbReference type="SAM" id="SignalP"/>
    </source>
</evidence>
<feature type="domain" description="Fibronectin type-III" evidence="3">
    <location>
        <begin position="841"/>
        <end position="913"/>
    </location>
</feature>
<dbReference type="Gene3D" id="2.60.40.10">
    <property type="entry name" value="Immunoglobulins"/>
    <property type="match status" value="3"/>
</dbReference>